<accession>A0ACB8CAP6</accession>
<organism evidence="1 2">
    <name type="scientific">Dermacentor silvarum</name>
    <name type="common">Tick</name>
    <dbReference type="NCBI Taxonomy" id="543639"/>
    <lineage>
        <taxon>Eukaryota</taxon>
        <taxon>Metazoa</taxon>
        <taxon>Ecdysozoa</taxon>
        <taxon>Arthropoda</taxon>
        <taxon>Chelicerata</taxon>
        <taxon>Arachnida</taxon>
        <taxon>Acari</taxon>
        <taxon>Parasitiformes</taxon>
        <taxon>Ixodida</taxon>
        <taxon>Ixodoidea</taxon>
        <taxon>Ixodidae</taxon>
        <taxon>Rhipicephalinae</taxon>
        <taxon>Dermacentor</taxon>
    </lineage>
</organism>
<gene>
    <name evidence="1" type="ORF">HPB49_017813</name>
</gene>
<keyword evidence="2" id="KW-1185">Reference proteome</keyword>
<name>A0ACB8CAP6_DERSI</name>
<proteinExistence type="predicted"/>
<comment type="caution">
    <text evidence="1">The sequence shown here is derived from an EMBL/GenBank/DDBJ whole genome shotgun (WGS) entry which is preliminary data.</text>
</comment>
<protein>
    <submittedName>
        <fullName evidence="1">Uncharacterized protein</fullName>
    </submittedName>
</protein>
<evidence type="ECO:0000313" key="2">
    <source>
        <dbReference type="Proteomes" id="UP000821865"/>
    </source>
</evidence>
<evidence type="ECO:0000313" key="1">
    <source>
        <dbReference type="EMBL" id="KAH7937939.1"/>
    </source>
</evidence>
<dbReference type="Proteomes" id="UP000821865">
    <property type="component" value="Chromosome 8"/>
</dbReference>
<reference evidence="1" key="1">
    <citation type="submission" date="2020-05" db="EMBL/GenBank/DDBJ databases">
        <title>Large-scale comparative analyses of tick genomes elucidate their genetic diversity and vector capacities.</title>
        <authorList>
            <person name="Jia N."/>
            <person name="Wang J."/>
            <person name="Shi W."/>
            <person name="Du L."/>
            <person name="Sun Y."/>
            <person name="Zhan W."/>
            <person name="Jiang J."/>
            <person name="Wang Q."/>
            <person name="Zhang B."/>
            <person name="Ji P."/>
            <person name="Sakyi L.B."/>
            <person name="Cui X."/>
            <person name="Yuan T."/>
            <person name="Jiang B."/>
            <person name="Yang W."/>
            <person name="Lam T.T.-Y."/>
            <person name="Chang Q."/>
            <person name="Ding S."/>
            <person name="Wang X."/>
            <person name="Zhu J."/>
            <person name="Ruan X."/>
            <person name="Zhao L."/>
            <person name="Wei J."/>
            <person name="Que T."/>
            <person name="Du C."/>
            <person name="Cheng J."/>
            <person name="Dai P."/>
            <person name="Han X."/>
            <person name="Huang E."/>
            <person name="Gao Y."/>
            <person name="Liu J."/>
            <person name="Shao H."/>
            <person name="Ye R."/>
            <person name="Li L."/>
            <person name="Wei W."/>
            <person name="Wang X."/>
            <person name="Wang C."/>
            <person name="Yang T."/>
            <person name="Huo Q."/>
            <person name="Li W."/>
            <person name="Guo W."/>
            <person name="Chen H."/>
            <person name="Zhou L."/>
            <person name="Ni X."/>
            <person name="Tian J."/>
            <person name="Zhou Y."/>
            <person name="Sheng Y."/>
            <person name="Liu T."/>
            <person name="Pan Y."/>
            <person name="Xia L."/>
            <person name="Li J."/>
            <person name="Zhao F."/>
            <person name="Cao W."/>
        </authorList>
    </citation>
    <scope>NUCLEOTIDE SEQUENCE</scope>
    <source>
        <strain evidence="1">Dsil-2018</strain>
    </source>
</reference>
<sequence length="771" mass="82991">MSRYTYEALAYRLTKQHVKNLDVLNNKAFRVITGIPRHTRLDDLRCYAQLPLLEHIIEHRRCLDELRRQSTYHGRALLRALRATTDPQLESAPLTPPSQMRPQLVDSRPLSRRIDPRGHPERRQNYVNRHVESLACAEAAQIYADAAFHTTPDGKRTEVGIHRIDLQLTRVQEYDFGDQGPPDTIPELHRMYVSLLTKGQGSTTPREVNPAREHPLERVTPDGLSLGGGVANEGFSRTPSEALFAVVPPASTPDGSLYSESATLLNGQLPRLTTLEGKPRPELLDEEDTPCPPNKVALGGGDRPLSPGDGICLDIAADLVADVATEEETAITKERLRVVAIQVFVPFLTAGFGTVGAGLVLDAVQQWPAFEHVTELFILVPALLGLKGNLEMTLAARLSTQANLGNMDTAAECVAMAAGNMALIQCQATVVAFLASLFAVLMGYLTESHFDSAQAVMLCASSMVTASVASLLLGSLMVGVVILARKWHLNPDNVATPIAASLGDLTTLALLAGVSSLLFQQINVVWLSPLVVSVFLAGVPLWVYLSKRNPYTREVLCTGWVPVICAMGISSVGGCILDAAVTTYHGLAVFQPVINGVGGNLVAIQSCKLTTLLAQRSKLGSHPSSDGQSCIDPCSAFCGKSSHARTARLLMLMVLPGHLIFVYTIRLLTSGNTVITPMFLACYMTAALVQVALLLYTARCMVYWMWSRRVDPDNAAIPYLTALGDLLGIALLAASFCLLDALGDAASAHPTTTTVAPITVATPFATVGTID</sequence>
<dbReference type="EMBL" id="CM023477">
    <property type="protein sequence ID" value="KAH7937939.1"/>
    <property type="molecule type" value="Genomic_DNA"/>
</dbReference>